<dbReference type="AlphaFoldDB" id="A0A9X0A9F0"/>
<dbReference type="Proteomes" id="UP001152300">
    <property type="component" value="Unassembled WGS sequence"/>
</dbReference>
<organism evidence="3 4">
    <name type="scientific">Sclerotinia nivalis</name>
    <dbReference type="NCBI Taxonomy" id="352851"/>
    <lineage>
        <taxon>Eukaryota</taxon>
        <taxon>Fungi</taxon>
        <taxon>Dikarya</taxon>
        <taxon>Ascomycota</taxon>
        <taxon>Pezizomycotina</taxon>
        <taxon>Leotiomycetes</taxon>
        <taxon>Helotiales</taxon>
        <taxon>Sclerotiniaceae</taxon>
        <taxon>Sclerotinia</taxon>
    </lineage>
</organism>
<dbReference type="OrthoDB" id="4526039at2759"/>
<keyword evidence="4" id="KW-1185">Reference proteome</keyword>
<feature type="chain" id="PRO_5040971535" description="Peptidase A1 domain-containing protein" evidence="2">
    <location>
        <begin position="19"/>
        <end position="386"/>
    </location>
</feature>
<comment type="caution">
    <text evidence="3">The sequence shown here is derived from an EMBL/GenBank/DDBJ whole genome shotgun (WGS) entry which is preliminary data.</text>
</comment>
<evidence type="ECO:0000313" key="3">
    <source>
        <dbReference type="EMBL" id="KAJ8058601.1"/>
    </source>
</evidence>
<evidence type="ECO:0008006" key="5">
    <source>
        <dbReference type="Google" id="ProtNLM"/>
    </source>
</evidence>
<protein>
    <recommendedName>
        <fullName evidence="5">Peptidase A1 domain-containing protein</fullName>
    </recommendedName>
</protein>
<accession>A0A9X0A9F0</accession>
<sequence>MASKFLLSASFLTQVISAQEYSYVYLHNTDYIANASNVVEASWADLAVAFQTPSETNSAAYSGFDWTKPFPGTPLKGFGAHLRIVNDTPFSNTTVYNQSTEVTAITSSIPDLLMGSDGVPLDMDSSWYICQHYLVSTLPDPTHPNDESCGFLPEQCQADLKADLTTPWGKLDLTIPCSGLALDTIPNSCEENLGMIHADVLGWGSRDFADADTAKLLTVDEVGQESWMIGTGYVDAGIETTYYAASNRTYLVVTVFGYNTNISTAKVETPVAELACLRPSWKASTVSMTITSATNPSTMSSSKTSSTTSTMSATATSIKYFIFSWIILFIILQLKIKSRPTLPFLVHGTTAEGVYANFLGLCRYSCNLIIARQTYAPVHSRHLRRC</sequence>
<keyword evidence="1" id="KW-0812">Transmembrane</keyword>
<keyword evidence="1" id="KW-1133">Transmembrane helix</keyword>
<keyword evidence="2" id="KW-0732">Signal</keyword>
<feature type="transmembrane region" description="Helical" evidence="1">
    <location>
        <begin position="311"/>
        <end position="332"/>
    </location>
</feature>
<evidence type="ECO:0000256" key="2">
    <source>
        <dbReference type="SAM" id="SignalP"/>
    </source>
</evidence>
<name>A0A9X0A9F0_9HELO</name>
<reference evidence="3" key="1">
    <citation type="submission" date="2022-11" db="EMBL/GenBank/DDBJ databases">
        <title>Genome Resource of Sclerotinia nivalis Strain SnTB1, a Plant Pathogen Isolated from American Ginseng.</title>
        <authorList>
            <person name="Fan S."/>
        </authorList>
    </citation>
    <scope>NUCLEOTIDE SEQUENCE</scope>
    <source>
        <strain evidence="3">SnTB1</strain>
    </source>
</reference>
<proteinExistence type="predicted"/>
<keyword evidence="1" id="KW-0472">Membrane</keyword>
<evidence type="ECO:0000256" key="1">
    <source>
        <dbReference type="SAM" id="Phobius"/>
    </source>
</evidence>
<feature type="signal peptide" evidence="2">
    <location>
        <begin position="1"/>
        <end position="18"/>
    </location>
</feature>
<gene>
    <name evidence="3" type="ORF">OCU04_012778</name>
</gene>
<evidence type="ECO:0000313" key="4">
    <source>
        <dbReference type="Proteomes" id="UP001152300"/>
    </source>
</evidence>
<dbReference type="EMBL" id="JAPEIS010000016">
    <property type="protein sequence ID" value="KAJ8058601.1"/>
    <property type="molecule type" value="Genomic_DNA"/>
</dbReference>